<dbReference type="InterPro" id="IPR003961">
    <property type="entry name" value="FN3_dom"/>
</dbReference>
<dbReference type="PRINTS" id="PR00014">
    <property type="entry name" value="FNTYPEIII"/>
</dbReference>
<reference evidence="6 7" key="1">
    <citation type="submission" date="2022-12" db="EMBL/GenBank/DDBJ databases">
        <title>Chromosome-level genome of Tegillarca granosa.</title>
        <authorList>
            <person name="Kim J."/>
        </authorList>
    </citation>
    <scope>NUCLEOTIDE SEQUENCE [LARGE SCALE GENOMIC DNA]</scope>
    <source>
        <strain evidence="6">Teg-2019</strain>
        <tissue evidence="6">Adductor muscle</tissue>
    </source>
</reference>
<name>A0ABQ9FS04_TEGGR</name>
<dbReference type="InterPro" id="IPR036116">
    <property type="entry name" value="FN3_sf"/>
</dbReference>
<dbReference type="PANTHER" id="PTHR13817:SF166">
    <property type="entry name" value="NEURONAL IGCAM-RELATED"/>
    <property type="match status" value="1"/>
</dbReference>
<feature type="domain" description="Fibronectin type-III" evidence="5">
    <location>
        <begin position="1430"/>
        <end position="1529"/>
    </location>
</feature>
<feature type="region of interest" description="Disordered" evidence="2">
    <location>
        <begin position="1608"/>
        <end position="1716"/>
    </location>
</feature>
<evidence type="ECO:0000256" key="2">
    <source>
        <dbReference type="SAM" id="MobiDB-lite"/>
    </source>
</evidence>
<dbReference type="EMBL" id="JARBDR010000214">
    <property type="protein sequence ID" value="KAJ8319060.1"/>
    <property type="molecule type" value="Genomic_DNA"/>
</dbReference>
<dbReference type="SUPFAM" id="SSF48726">
    <property type="entry name" value="Immunoglobulin"/>
    <property type="match status" value="2"/>
</dbReference>
<keyword evidence="3" id="KW-0472">Membrane</keyword>
<keyword evidence="3" id="KW-1133">Transmembrane helix</keyword>
<feature type="domain" description="Fibronectin type-III" evidence="5">
    <location>
        <begin position="636"/>
        <end position="731"/>
    </location>
</feature>
<dbReference type="PROSITE" id="PS50853">
    <property type="entry name" value="FN3"/>
    <property type="match status" value="13"/>
</dbReference>
<dbReference type="PROSITE" id="PS50835">
    <property type="entry name" value="IG_LIKE"/>
    <property type="match status" value="2"/>
</dbReference>
<organism evidence="6 7">
    <name type="scientific">Tegillarca granosa</name>
    <name type="common">Malaysian cockle</name>
    <name type="synonym">Anadara granosa</name>
    <dbReference type="NCBI Taxonomy" id="220873"/>
    <lineage>
        <taxon>Eukaryota</taxon>
        <taxon>Metazoa</taxon>
        <taxon>Spiralia</taxon>
        <taxon>Lophotrochozoa</taxon>
        <taxon>Mollusca</taxon>
        <taxon>Bivalvia</taxon>
        <taxon>Autobranchia</taxon>
        <taxon>Pteriomorphia</taxon>
        <taxon>Arcoida</taxon>
        <taxon>Arcoidea</taxon>
        <taxon>Arcidae</taxon>
        <taxon>Tegillarca</taxon>
    </lineage>
</organism>
<feature type="domain" description="Ig-like" evidence="4">
    <location>
        <begin position="31"/>
        <end position="119"/>
    </location>
</feature>
<dbReference type="Gene3D" id="2.60.40.10">
    <property type="entry name" value="Immunoglobulins"/>
    <property type="match status" value="15"/>
</dbReference>
<keyword evidence="3" id="KW-0812">Transmembrane</keyword>
<evidence type="ECO:0000313" key="6">
    <source>
        <dbReference type="EMBL" id="KAJ8319060.1"/>
    </source>
</evidence>
<accession>A0ABQ9FS04</accession>
<feature type="compositionally biased region" description="Low complexity" evidence="2">
    <location>
        <begin position="1654"/>
        <end position="1671"/>
    </location>
</feature>
<feature type="domain" description="Fibronectin type-III" evidence="5">
    <location>
        <begin position="933"/>
        <end position="1030"/>
    </location>
</feature>
<evidence type="ECO:0008006" key="8">
    <source>
        <dbReference type="Google" id="ProtNLM"/>
    </source>
</evidence>
<protein>
    <recommendedName>
        <fullName evidence="8">Sidekick</fullName>
    </recommendedName>
</protein>
<feature type="domain" description="Fibronectin type-III" evidence="5">
    <location>
        <begin position="1332"/>
        <end position="1427"/>
    </location>
</feature>
<dbReference type="PANTHER" id="PTHR13817">
    <property type="entry name" value="TITIN"/>
    <property type="match status" value="1"/>
</dbReference>
<feature type="domain" description="Fibronectin type-III" evidence="5">
    <location>
        <begin position="835"/>
        <end position="932"/>
    </location>
</feature>
<evidence type="ECO:0000256" key="1">
    <source>
        <dbReference type="ARBA" id="ARBA00022737"/>
    </source>
</evidence>
<feature type="compositionally biased region" description="Polar residues" evidence="2">
    <location>
        <begin position="1608"/>
        <end position="1617"/>
    </location>
</feature>
<feature type="domain" description="Fibronectin type-III" evidence="5">
    <location>
        <begin position="332"/>
        <end position="429"/>
    </location>
</feature>
<feature type="region of interest" description="Disordered" evidence="2">
    <location>
        <begin position="1110"/>
        <end position="1132"/>
    </location>
</feature>
<feature type="compositionally biased region" description="Pro residues" evidence="2">
    <location>
        <begin position="1686"/>
        <end position="1699"/>
    </location>
</feature>
<dbReference type="Pfam" id="PF00041">
    <property type="entry name" value="fn3"/>
    <property type="match status" value="13"/>
</dbReference>
<feature type="domain" description="Fibronectin type-III" evidence="5">
    <location>
        <begin position="736"/>
        <end position="830"/>
    </location>
</feature>
<dbReference type="SUPFAM" id="SSF49265">
    <property type="entry name" value="Fibronectin type III"/>
    <property type="match status" value="7"/>
</dbReference>
<feature type="domain" description="Fibronectin type-III" evidence="5">
    <location>
        <begin position="538"/>
        <end position="632"/>
    </location>
</feature>
<feature type="domain" description="Fibronectin type-III" evidence="5">
    <location>
        <begin position="1034"/>
        <end position="1129"/>
    </location>
</feature>
<dbReference type="Pfam" id="PF07679">
    <property type="entry name" value="I-set"/>
    <property type="match status" value="2"/>
</dbReference>
<dbReference type="Proteomes" id="UP001217089">
    <property type="component" value="Unassembled WGS sequence"/>
</dbReference>
<sequence>MVDSGMYQCCARNDAGEANKFAWIKVISKPPEIIRKPSNFTIIENNDARLACEVEGAPKPDVMWTRDTGNGVEVITSGGRIQVLDAELLVASTVADDSGVYTCNATNNRGTVSAQAYLLVLVRTQIIQSPQNISVIKGALASLPCGVKNDPDVSVTWKWYFYNPTKSEISDATGRHSISSTGTLSITGVYNVDIGRYQCEVISLGGNDSRTAYLQVIELPHAPRISIVTLYAEDFRSVNVSWSPGFDGHSAIERFIMQYRLVAGLMLPEEGWNTMQNPILPNSRWHIVDRLRPARNYQFRVSAVNAVGEGPYSSPHPALPGITMPEQAPSSPPRGFYGQPHTNTSILLHWQPPEESTWNGNLTGYVIRFKLAGYSDITYQTRNTTNWAETSYILSNLIIYQEYDIQIAAYNSKGVGDFTPPYRVRTKEGRPTRPPRNVEVLPVNSTCINITWLPPDGNYFNGVVRGYSIHLKHDGVGQPKIVIVEPDPDDPNGLQVKYLCDLLKYANYTVSVLCFTNEGDGPSSTEQIVRTNEDVPGEVGNLRFTNIRDTSLKVSWTVPELVNGILIEYTIMWEKKNLTTTRKKVELKPSFTYYTIQQLSPSTKYTIYVYARTGVGPGPTKSADIESGVPPELPKPPTNLGYSNVKARSVYIQFYPGFDGNTSITEWIVEGQVGDSLEWKEIYRLSKPTARDFTVHNLKPYTQYALRIIAVNIVGPSNPSLPSERFQTLQAPPNVPPDNVTVRAVNSTALRVSWTPLAKENWNGNPRGYKIFHKLKDDMTFTEVVLDMDKDSFILNNLQEWMIYEVKMKAFNDVGSSGFSPVTSERTRDAKPTAGPSNVAGLAVSSTSINVTWGDVPALEQNGEILGYKVRYESLDENIPPEIQDVPGNITKSVLIIGLRKYVQYQVQVLAYTRMGDGILSQPKINVTTHEDVPGLPVMIWFPEVSFSTAKVVWSPPLEPNGILTGYMVSYKMRDGTDITNSSVLNPARREFTVASLKDQVYYIFMVKASTRLGWGDTASVLVYTSTTRSIPQSPSKPNITSDIQPRSITISWQSGFDGYGPLRNYTVEFKSHNGAWTETEDTVPPTSTSYTVTGLRPNTKYSFRVAATNDEGRSEFSPPSDEVKTREDEPEGAPVNVIAVPLTINSIQVTWDQPPVSTWNGDLLGYIVQYRKVDMVSFAEKPIRFPNQATILDNLTKFVNYEIRIIAYNSAGNSPHSTPTIIYVGEAAPAAPPKKLKINATSSTELYLSWEPPPEETQNGALSGYKVSFWLTSSAVPELSPKMIVREKQVVLDNLKIFSNYSVQVLAYNLAGEGPKSSIIYGRTREGVPGPPRRMEVNNVTMTTLTISWIPPEHPNGIIINYELAYYLQHSHDESQLVKLKVPGTRHYDVIDGLVMNNTYTFSIRAMTSVEPPGPAISLNITMGPQPGSPARPKELTTVIKDNSVYLSWINPEMGGLHPITGYDIQSKLENKGQWKTIFKKMSAGTSAIITFVNLVPDESYVFRVIAYNKKGMGHPSWPSKAIQVPKIEKQVESKPFHYQWWFSVIVALAGLSIILVIVSFLCLVARSQARGRKKKTNAMQVGAIPTIPEPEEGGFTSVEMRQSRRSLATIRNGNPRNKYARGPPRPSPASVTYSESYSDADAGASSKPPLPDDNSSSLSDKPSDLGDSTEPSDEESDFDSEKPLPQPPASPPPPPFSNPYINTPGVNESWRNQNSHYNNNFNAYNYTDSEADSSHYAMSLNSGQLIMNNTAGSRAPLPGFSSFV</sequence>
<comment type="caution">
    <text evidence="6">The sequence shown here is derived from an EMBL/GenBank/DDBJ whole genome shotgun (WGS) entry which is preliminary data.</text>
</comment>
<evidence type="ECO:0000256" key="3">
    <source>
        <dbReference type="SAM" id="Phobius"/>
    </source>
</evidence>
<feature type="domain" description="Fibronectin type-III" evidence="5">
    <location>
        <begin position="1233"/>
        <end position="1328"/>
    </location>
</feature>
<dbReference type="InterPro" id="IPR003599">
    <property type="entry name" value="Ig_sub"/>
</dbReference>
<gene>
    <name evidence="6" type="ORF">KUTeg_004151</name>
</gene>
<dbReference type="InterPro" id="IPR036179">
    <property type="entry name" value="Ig-like_dom_sf"/>
</dbReference>
<dbReference type="InterPro" id="IPR050964">
    <property type="entry name" value="Striated_Muscle_Regulatory"/>
</dbReference>
<feature type="domain" description="Fibronectin type-III" evidence="5">
    <location>
        <begin position="219"/>
        <end position="326"/>
    </location>
</feature>
<dbReference type="SMART" id="SM00408">
    <property type="entry name" value="IGc2"/>
    <property type="match status" value="2"/>
</dbReference>
<dbReference type="InterPro" id="IPR013098">
    <property type="entry name" value="Ig_I-set"/>
</dbReference>
<feature type="domain" description="Fibronectin type-III" evidence="5">
    <location>
        <begin position="434"/>
        <end position="534"/>
    </location>
</feature>
<evidence type="ECO:0000259" key="4">
    <source>
        <dbReference type="PROSITE" id="PS50835"/>
    </source>
</evidence>
<evidence type="ECO:0000259" key="5">
    <source>
        <dbReference type="PROSITE" id="PS50853"/>
    </source>
</evidence>
<dbReference type="InterPro" id="IPR007110">
    <property type="entry name" value="Ig-like_dom"/>
</dbReference>
<dbReference type="CDD" id="cd00063">
    <property type="entry name" value="FN3"/>
    <property type="match status" value="13"/>
</dbReference>
<dbReference type="SMART" id="SM00060">
    <property type="entry name" value="FN3"/>
    <property type="match status" value="13"/>
</dbReference>
<feature type="domain" description="Fibronectin type-III" evidence="5">
    <location>
        <begin position="1134"/>
        <end position="1228"/>
    </location>
</feature>
<keyword evidence="7" id="KW-1185">Reference proteome</keyword>
<feature type="domain" description="Ig-like" evidence="4">
    <location>
        <begin position="124"/>
        <end position="215"/>
    </location>
</feature>
<proteinExistence type="predicted"/>
<dbReference type="InterPro" id="IPR003598">
    <property type="entry name" value="Ig_sub2"/>
</dbReference>
<evidence type="ECO:0000313" key="7">
    <source>
        <dbReference type="Proteomes" id="UP001217089"/>
    </source>
</evidence>
<dbReference type="SMART" id="SM00409">
    <property type="entry name" value="IG"/>
    <property type="match status" value="2"/>
</dbReference>
<feature type="transmembrane region" description="Helical" evidence="3">
    <location>
        <begin position="1542"/>
        <end position="1567"/>
    </location>
</feature>
<keyword evidence="1" id="KW-0677">Repeat</keyword>
<dbReference type="InterPro" id="IPR013783">
    <property type="entry name" value="Ig-like_fold"/>
</dbReference>